<keyword evidence="7" id="KW-0249">Electron transport</keyword>
<dbReference type="PANTHER" id="PTHR32361">
    <property type="entry name" value="FERRIC/CUPRIC REDUCTASE TRANSMEMBRANE COMPONENT"/>
    <property type="match status" value="1"/>
</dbReference>
<keyword evidence="8 14" id="KW-1133">Transmembrane helix</keyword>
<feature type="region of interest" description="Disordered" evidence="13">
    <location>
        <begin position="510"/>
        <end position="546"/>
    </location>
</feature>
<comment type="subcellular location">
    <subcellularLocation>
        <location evidence="1">Cell membrane</location>
        <topology evidence="1">Multi-pass membrane protein</topology>
    </subcellularLocation>
</comment>
<evidence type="ECO:0000256" key="9">
    <source>
        <dbReference type="ARBA" id="ARBA00023002"/>
    </source>
</evidence>
<dbReference type="InterPro" id="IPR051410">
    <property type="entry name" value="Ferric/Cupric_Reductase"/>
</dbReference>
<dbReference type="GO" id="GO:0015677">
    <property type="term" value="P:copper ion import"/>
    <property type="evidence" value="ECO:0007669"/>
    <property type="project" value="TreeGrafter"/>
</dbReference>
<dbReference type="Pfam" id="PF01794">
    <property type="entry name" value="Ferric_reduct"/>
    <property type="match status" value="1"/>
</dbReference>
<feature type="transmembrane region" description="Helical" evidence="14">
    <location>
        <begin position="440"/>
        <end position="459"/>
    </location>
</feature>
<evidence type="ECO:0000256" key="2">
    <source>
        <dbReference type="ARBA" id="ARBA00006278"/>
    </source>
</evidence>
<feature type="transmembrane region" description="Helical" evidence="14">
    <location>
        <begin position="246"/>
        <end position="263"/>
    </location>
</feature>
<evidence type="ECO:0000256" key="6">
    <source>
        <dbReference type="ARBA" id="ARBA00022692"/>
    </source>
</evidence>
<dbReference type="Gene3D" id="3.40.50.80">
    <property type="entry name" value="Nucleotide-binding domain of ferredoxin-NADP reductase (FNR) module"/>
    <property type="match status" value="1"/>
</dbReference>
<keyword evidence="4" id="KW-0813">Transport</keyword>
<feature type="transmembrane region" description="Helical" evidence="14">
    <location>
        <begin position="206"/>
        <end position="226"/>
    </location>
</feature>
<keyword evidence="10" id="KW-0406">Ion transport</keyword>
<evidence type="ECO:0000256" key="14">
    <source>
        <dbReference type="SAM" id="Phobius"/>
    </source>
</evidence>
<feature type="domain" description="FAD-binding FR-type" evidence="15">
    <location>
        <begin position="321"/>
        <end position="433"/>
    </location>
</feature>
<evidence type="ECO:0000256" key="10">
    <source>
        <dbReference type="ARBA" id="ARBA00023065"/>
    </source>
</evidence>
<dbReference type="PROSITE" id="PS51384">
    <property type="entry name" value="FAD_FR"/>
    <property type="match status" value="1"/>
</dbReference>
<accession>A0A5B0PD64</accession>
<sequence>MSSSNHTGIYGGSDDPCILGYTNGTYPNGTLGQGNWRRYGVYMPSAAEKAACQAPNDPWVWTQYYGWWTTYFILFGVVTVSLVNGIKRLHNLNRIMGLPSVIYHHPKISALFRMGSYPQLKAFRIHLPPLGPSIFLFGFLTYSTLVCFLRRPYYRPPHYGGSPLGIRAEWVATAMAPWLYATATKRNFLVYVTGVSFKRIMDFHKWAPWICLYMSILHTWTMIIRIERQQPWHYTITHNKLYWNGFPPLLALGWLCVMSLGPIRARFYESFFIFHMIAAFIFLVWMYIHLENVLESWQYMHAATVLWAAGILWRLLAYTLDHGWFSRVPRATIEALPSNAVRIRIPVPSSRVWSAGSYVYLRFPSIKPWQSHPFTISSLPTPSQNGDEGNEMVFVLRPREGLTARLKTLANMPTLPAIRSCLIDGPYGGFMDSLRACDTVLLVAGGTGMAALISIAQSLQRCGSAKGMSCCTALEVHWAVRDSVCLEWFREQLNEIDNVKVYVTNEAQPEDANQAKMETKEQEKDQLEIREQEKKNTSTPSLQSQTRYCRPNLPEIIQEAAARYPGRIGVMGESIFFNFLFSQIFHFWIKLPNFIDDFIESFIHPFSVVEMNSVCGPSSLVTEVRNSVAKLQKSILFSDENVKCNELELYQESFED</sequence>
<evidence type="ECO:0000313" key="17">
    <source>
        <dbReference type="Proteomes" id="UP000324748"/>
    </source>
</evidence>
<evidence type="ECO:0000256" key="3">
    <source>
        <dbReference type="ARBA" id="ARBA00012668"/>
    </source>
</evidence>
<evidence type="ECO:0000256" key="7">
    <source>
        <dbReference type="ARBA" id="ARBA00022982"/>
    </source>
</evidence>
<dbReference type="EC" id="1.16.1.9" evidence="3"/>
<dbReference type="GO" id="GO:0005886">
    <property type="term" value="C:plasma membrane"/>
    <property type="evidence" value="ECO:0007669"/>
    <property type="project" value="UniProtKB-SubCell"/>
</dbReference>
<dbReference type="InterPro" id="IPR017927">
    <property type="entry name" value="FAD-bd_FR_type"/>
</dbReference>
<dbReference type="InterPro" id="IPR013112">
    <property type="entry name" value="FAD-bd_8"/>
</dbReference>
<name>A0A5B0PD64_PUCGR</name>
<dbReference type="Proteomes" id="UP000324748">
    <property type="component" value="Unassembled WGS sequence"/>
</dbReference>
<evidence type="ECO:0000256" key="13">
    <source>
        <dbReference type="SAM" id="MobiDB-lite"/>
    </source>
</evidence>
<evidence type="ECO:0000313" key="16">
    <source>
        <dbReference type="EMBL" id="KAA1098268.1"/>
    </source>
</evidence>
<feature type="transmembrane region" description="Helical" evidence="14">
    <location>
        <begin position="65"/>
        <end position="83"/>
    </location>
</feature>
<proteinExistence type="inferred from homology"/>
<feature type="compositionally biased region" description="Polar residues" evidence="13">
    <location>
        <begin position="537"/>
        <end position="546"/>
    </location>
</feature>
<dbReference type="Pfam" id="PF08022">
    <property type="entry name" value="FAD_binding_8"/>
    <property type="match status" value="1"/>
</dbReference>
<dbReference type="AlphaFoldDB" id="A0A5B0PD64"/>
<dbReference type="GO" id="GO:0006826">
    <property type="term" value="P:iron ion transport"/>
    <property type="evidence" value="ECO:0007669"/>
    <property type="project" value="UniProtKB-ARBA"/>
</dbReference>
<protein>
    <recommendedName>
        <fullName evidence="3">ferric-chelate reductase (NADPH)</fullName>
        <ecNumber evidence="3">1.16.1.9</ecNumber>
    </recommendedName>
</protein>
<reference evidence="16 17" key="1">
    <citation type="submission" date="2019-05" db="EMBL/GenBank/DDBJ databases">
        <title>Emergence of the Ug99 lineage of the wheat stem rust pathogen through somatic hybridization.</title>
        <authorList>
            <person name="Li F."/>
            <person name="Upadhyaya N.M."/>
            <person name="Sperschneider J."/>
            <person name="Matny O."/>
            <person name="Nguyen-Phuc H."/>
            <person name="Mago R."/>
            <person name="Raley C."/>
            <person name="Miller M.E."/>
            <person name="Silverstein K.A.T."/>
            <person name="Henningsen E."/>
            <person name="Hirsch C.D."/>
            <person name="Visser B."/>
            <person name="Pretorius Z.A."/>
            <person name="Steffenson B.J."/>
            <person name="Schwessinger B."/>
            <person name="Dodds P.N."/>
            <person name="Figueroa M."/>
        </authorList>
    </citation>
    <scope>NUCLEOTIDE SEQUENCE [LARGE SCALE GENOMIC DNA]</scope>
    <source>
        <strain evidence="16">21-0</strain>
    </source>
</reference>
<comment type="caution">
    <text evidence="16">The sequence shown here is derived from an EMBL/GenBank/DDBJ whole genome shotgun (WGS) entry which is preliminary data.</text>
</comment>
<dbReference type="InterPro" id="IPR039261">
    <property type="entry name" value="FNR_nucleotide-bd"/>
</dbReference>
<keyword evidence="11 14" id="KW-0472">Membrane</keyword>
<feature type="transmembrane region" description="Helical" evidence="14">
    <location>
        <begin position="132"/>
        <end position="149"/>
    </location>
</feature>
<evidence type="ECO:0000256" key="5">
    <source>
        <dbReference type="ARBA" id="ARBA00022475"/>
    </source>
</evidence>
<dbReference type="InterPro" id="IPR013130">
    <property type="entry name" value="Fe3_Rdtase_TM_dom"/>
</dbReference>
<dbReference type="OrthoDB" id="17725at2759"/>
<dbReference type="PANTHER" id="PTHR32361:SF23">
    <property type="entry name" value="FERRIC-CHELATE REDUCTASE"/>
    <property type="match status" value="1"/>
</dbReference>
<dbReference type="GO" id="GO:0006879">
    <property type="term" value="P:intracellular iron ion homeostasis"/>
    <property type="evidence" value="ECO:0007669"/>
    <property type="project" value="TreeGrafter"/>
</dbReference>
<gene>
    <name evidence="16" type="ORF">PGT21_032204</name>
</gene>
<feature type="compositionally biased region" description="Basic and acidic residues" evidence="13">
    <location>
        <begin position="517"/>
        <end position="536"/>
    </location>
</feature>
<dbReference type="SUPFAM" id="SSF52343">
    <property type="entry name" value="Ferredoxin reductase-like, C-terminal NADP-linked domain"/>
    <property type="match status" value="1"/>
</dbReference>
<comment type="catalytic activity">
    <reaction evidence="12">
        <text>2 a Fe(II)-siderophore + NADP(+) + H(+) = 2 a Fe(III)-siderophore + NADPH</text>
        <dbReference type="Rhea" id="RHEA:28795"/>
        <dbReference type="Rhea" id="RHEA-COMP:11342"/>
        <dbReference type="Rhea" id="RHEA-COMP:11344"/>
        <dbReference type="ChEBI" id="CHEBI:15378"/>
        <dbReference type="ChEBI" id="CHEBI:29033"/>
        <dbReference type="ChEBI" id="CHEBI:29034"/>
        <dbReference type="ChEBI" id="CHEBI:57783"/>
        <dbReference type="ChEBI" id="CHEBI:58349"/>
        <dbReference type="EC" id="1.16.1.9"/>
    </reaction>
</comment>
<dbReference type="CDD" id="cd06186">
    <property type="entry name" value="NOX_Duox_like_FAD_NADP"/>
    <property type="match status" value="1"/>
</dbReference>
<keyword evidence="9" id="KW-0560">Oxidoreductase</keyword>
<evidence type="ECO:0000256" key="1">
    <source>
        <dbReference type="ARBA" id="ARBA00004651"/>
    </source>
</evidence>
<evidence type="ECO:0000259" key="15">
    <source>
        <dbReference type="PROSITE" id="PS51384"/>
    </source>
</evidence>
<keyword evidence="17" id="KW-1185">Reference proteome</keyword>
<dbReference type="SUPFAM" id="SSF63380">
    <property type="entry name" value="Riboflavin synthase domain-like"/>
    <property type="match status" value="1"/>
</dbReference>
<dbReference type="SFLD" id="SFLDG01168">
    <property type="entry name" value="Ferric_reductase_subgroup_(FRE"/>
    <property type="match status" value="1"/>
</dbReference>
<dbReference type="SFLD" id="SFLDS00052">
    <property type="entry name" value="Ferric_Reductase_Domain"/>
    <property type="match status" value="1"/>
</dbReference>
<feature type="transmembrane region" description="Helical" evidence="14">
    <location>
        <begin position="270"/>
        <end position="288"/>
    </location>
</feature>
<evidence type="ECO:0000256" key="4">
    <source>
        <dbReference type="ARBA" id="ARBA00022448"/>
    </source>
</evidence>
<evidence type="ECO:0000256" key="12">
    <source>
        <dbReference type="ARBA" id="ARBA00048483"/>
    </source>
</evidence>
<dbReference type="EMBL" id="VSWC01000066">
    <property type="protein sequence ID" value="KAA1098268.1"/>
    <property type="molecule type" value="Genomic_DNA"/>
</dbReference>
<comment type="similarity">
    <text evidence="2">Belongs to the ferric reductase (FRE) family.</text>
</comment>
<keyword evidence="5" id="KW-1003">Cell membrane</keyword>
<dbReference type="InterPro" id="IPR017938">
    <property type="entry name" value="Riboflavin_synthase-like_b-brl"/>
</dbReference>
<evidence type="ECO:0000256" key="11">
    <source>
        <dbReference type="ARBA" id="ARBA00023136"/>
    </source>
</evidence>
<evidence type="ECO:0000256" key="8">
    <source>
        <dbReference type="ARBA" id="ARBA00022989"/>
    </source>
</evidence>
<dbReference type="InterPro" id="IPR013121">
    <property type="entry name" value="Fe_red_NAD-bd_6"/>
</dbReference>
<dbReference type="GO" id="GO:0052851">
    <property type="term" value="F:ferric-chelate reductase (NADPH) activity"/>
    <property type="evidence" value="ECO:0007669"/>
    <property type="project" value="UniProtKB-EC"/>
</dbReference>
<feature type="transmembrane region" description="Helical" evidence="14">
    <location>
        <begin position="300"/>
        <end position="320"/>
    </location>
</feature>
<dbReference type="Pfam" id="PF08030">
    <property type="entry name" value="NAD_binding_6"/>
    <property type="match status" value="1"/>
</dbReference>
<keyword evidence="6 14" id="KW-0812">Transmembrane</keyword>
<organism evidence="16 17">
    <name type="scientific">Puccinia graminis f. sp. tritici</name>
    <dbReference type="NCBI Taxonomy" id="56615"/>
    <lineage>
        <taxon>Eukaryota</taxon>
        <taxon>Fungi</taxon>
        <taxon>Dikarya</taxon>
        <taxon>Basidiomycota</taxon>
        <taxon>Pucciniomycotina</taxon>
        <taxon>Pucciniomycetes</taxon>
        <taxon>Pucciniales</taxon>
        <taxon>Pucciniaceae</taxon>
        <taxon>Puccinia</taxon>
    </lineage>
</organism>